<evidence type="ECO:0000313" key="1">
    <source>
        <dbReference type="EMBL" id="KAH9713236.1"/>
    </source>
</evidence>
<dbReference type="EMBL" id="CM039176">
    <property type="protein sequence ID" value="KAH9713236.1"/>
    <property type="molecule type" value="Genomic_DNA"/>
</dbReference>
<name>A0ACB8J675_CITSI</name>
<dbReference type="Proteomes" id="UP000829398">
    <property type="component" value="Chromosome 7"/>
</dbReference>
<gene>
    <name evidence="1" type="ORF">KPL71_020285</name>
</gene>
<proteinExistence type="predicted"/>
<accession>A0ACB8J675</accession>
<reference evidence="2" key="1">
    <citation type="journal article" date="2023" name="Hortic. Res.">
        <title>A chromosome-level phased genome enabling allele-level studies in sweet orange: a case study on citrus Huanglongbing tolerance.</title>
        <authorList>
            <person name="Wu B."/>
            <person name="Yu Q."/>
            <person name="Deng Z."/>
            <person name="Duan Y."/>
            <person name="Luo F."/>
            <person name="Gmitter F. Jr."/>
        </authorList>
    </citation>
    <scope>NUCLEOTIDE SEQUENCE [LARGE SCALE GENOMIC DNA]</scope>
    <source>
        <strain evidence="2">cv. Valencia</strain>
    </source>
</reference>
<sequence length="272" mass="30876">MADIVVVFDFDKTIIDCDSDNWVVDELHATELFNQLLPTMPWNSLMGRMMEELHAQGKTIEDIVEVLKRAPIHPSIISAVKAAHDLGCDLKIVSDANLFFIETILKHHGIWELFSEINTNSSFVDEEGRLKIFPHHDFTKSSHACSTNICPPNMCKGVVIEKIQESMSKEKKIIYIGDGTGDFCPSLKLKQTDYIMPRKNFPVWDLICQNHKLIKADIHEWYDGQELQHVLLQIINSNIIISNEQDDGDDNGDSTQLVTVDCKLHKIPVSAH</sequence>
<organism evidence="1 2">
    <name type="scientific">Citrus sinensis</name>
    <name type="common">Sweet orange</name>
    <name type="synonym">Citrus aurantium var. sinensis</name>
    <dbReference type="NCBI Taxonomy" id="2711"/>
    <lineage>
        <taxon>Eukaryota</taxon>
        <taxon>Viridiplantae</taxon>
        <taxon>Streptophyta</taxon>
        <taxon>Embryophyta</taxon>
        <taxon>Tracheophyta</taxon>
        <taxon>Spermatophyta</taxon>
        <taxon>Magnoliopsida</taxon>
        <taxon>eudicotyledons</taxon>
        <taxon>Gunneridae</taxon>
        <taxon>Pentapetalae</taxon>
        <taxon>rosids</taxon>
        <taxon>malvids</taxon>
        <taxon>Sapindales</taxon>
        <taxon>Rutaceae</taxon>
        <taxon>Aurantioideae</taxon>
        <taxon>Citrus</taxon>
    </lineage>
</organism>
<keyword evidence="2" id="KW-1185">Reference proteome</keyword>
<comment type="caution">
    <text evidence="1">The sequence shown here is derived from an EMBL/GenBank/DDBJ whole genome shotgun (WGS) entry which is preliminary data.</text>
</comment>
<evidence type="ECO:0000313" key="2">
    <source>
        <dbReference type="Proteomes" id="UP000829398"/>
    </source>
</evidence>
<protein>
    <submittedName>
        <fullName evidence="1">Inorganic pyrophosphatase 1</fullName>
    </submittedName>
</protein>